<name>A0AAV7LIN6_PLEWA</name>
<gene>
    <name evidence="1" type="ORF">NDU88_003467</name>
</gene>
<protein>
    <submittedName>
        <fullName evidence="1">Uncharacterized protein</fullName>
    </submittedName>
</protein>
<sequence>MVRLFRADRPERSMDDFSLPQAYYAEEDEYYQEFPDVPEEHHIEKSLVEALGNHAQDSVNQALIKALKPFTQSLMRYGHCELRD</sequence>
<dbReference type="Proteomes" id="UP001066276">
    <property type="component" value="Chromosome 11"/>
</dbReference>
<dbReference type="EMBL" id="JANPWB010000015">
    <property type="protein sequence ID" value="KAJ1090334.1"/>
    <property type="molecule type" value="Genomic_DNA"/>
</dbReference>
<reference evidence="1" key="1">
    <citation type="journal article" date="2022" name="bioRxiv">
        <title>Sequencing and chromosome-scale assembly of the giantPleurodeles waltlgenome.</title>
        <authorList>
            <person name="Brown T."/>
            <person name="Elewa A."/>
            <person name="Iarovenko S."/>
            <person name="Subramanian E."/>
            <person name="Araus A.J."/>
            <person name="Petzold A."/>
            <person name="Susuki M."/>
            <person name="Suzuki K.-i.T."/>
            <person name="Hayashi T."/>
            <person name="Toyoda A."/>
            <person name="Oliveira C."/>
            <person name="Osipova E."/>
            <person name="Leigh N.D."/>
            <person name="Simon A."/>
            <person name="Yun M.H."/>
        </authorList>
    </citation>
    <scope>NUCLEOTIDE SEQUENCE</scope>
    <source>
        <strain evidence="1">20211129_DDA</strain>
        <tissue evidence="1">Liver</tissue>
    </source>
</reference>
<organism evidence="1 2">
    <name type="scientific">Pleurodeles waltl</name>
    <name type="common">Iberian ribbed newt</name>
    <dbReference type="NCBI Taxonomy" id="8319"/>
    <lineage>
        <taxon>Eukaryota</taxon>
        <taxon>Metazoa</taxon>
        <taxon>Chordata</taxon>
        <taxon>Craniata</taxon>
        <taxon>Vertebrata</taxon>
        <taxon>Euteleostomi</taxon>
        <taxon>Amphibia</taxon>
        <taxon>Batrachia</taxon>
        <taxon>Caudata</taxon>
        <taxon>Salamandroidea</taxon>
        <taxon>Salamandridae</taxon>
        <taxon>Pleurodelinae</taxon>
        <taxon>Pleurodeles</taxon>
    </lineage>
</organism>
<keyword evidence="2" id="KW-1185">Reference proteome</keyword>
<comment type="caution">
    <text evidence="1">The sequence shown here is derived from an EMBL/GenBank/DDBJ whole genome shotgun (WGS) entry which is preliminary data.</text>
</comment>
<evidence type="ECO:0000313" key="1">
    <source>
        <dbReference type="EMBL" id="KAJ1090334.1"/>
    </source>
</evidence>
<proteinExistence type="predicted"/>
<evidence type="ECO:0000313" key="2">
    <source>
        <dbReference type="Proteomes" id="UP001066276"/>
    </source>
</evidence>
<accession>A0AAV7LIN6</accession>
<dbReference type="AlphaFoldDB" id="A0AAV7LIN6"/>